<name>A0A4Y2ASN2_ARAVE</name>
<comment type="caution">
    <text evidence="2">The sequence shown here is derived from an EMBL/GenBank/DDBJ whole genome shotgun (WGS) entry which is preliminary data.</text>
</comment>
<evidence type="ECO:0000259" key="1">
    <source>
        <dbReference type="Pfam" id="PF07727"/>
    </source>
</evidence>
<keyword evidence="3" id="KW-1185">Reference proteome</keyword>
<protein>
    <submittedName>
        <fullName evidence="2">Retrovirus-related Pol polyprotein from transposon TNT 1-94</fullName>
    </submittedName>
</protein>
<evidence type="ECO:0000313" key="2">
    <source>
        <dbReference type="EMBL" id="GBL82718.1"/>
    </source>
</evidence>
<dbReference type="SUPFAM" id="SSF56672">
    <property type="entry name" value="DNA/RNA polymerases"/>
    <property type="match status" value="1"/>
</dbReference>
<sequence length="144" mass="16708">MSSLIENETWTLEELAKNSKAIPCKWVYKIKKNPDGSIDKYKARLVAKGFTQRYGIDYEQTYSPVTKIATVRSILSIAANERMHLTQFDVCSAFLYGKLDEAIYMQQPEGYSDGTDRVYKLKRSLYGLKLSLLEQAFWRIFIRT</sequence>
<dbReference type="Proteomes" id="UP000499080">
    <property type="component" value="Unassembled WGS sequence"/>
</dbReference>
<dbReference type="AlphaFoldDB" id="A0A4Y2ASN2"/>
<dbReference type="InterPro" id="IPR013103">
    <property type="entry name" value="RVT_2"/>
</dbReference>
<dbReference type="Pfam" id="PF07727">
    <property type="entry name" value="RVT_2"/>
    <property type="match status" value="1"/>
</dbReference>
<reference evidence="2 3" key="1">
    <citation type="journal article" date="2019" name="Sci. Rep.">
        <title>Orb-weaving spider Araneus ventricosus genome elucidates the spidroin gene catalogue.</title>
        <authorList>
            <person name="Kono N."/>
            <person name="Nakamura H."/>
            <person name="Ohtoshi R."/>
            <person name="Moran D.A.P."/>
            <person name="Shinohara A."/>
            <person name="Yoshida Y."/>
            <person name="Fujiwara M."/>
            <person name="Mori M."/>
            <person name="Tomita M."/>
            <person name="Arakawa K."/>
        </authorList>
    </citation>
    <scope>NUCLEOTIDE SEQUENCE [LARGE SCALE GENOMIC DNA]</scope>
</reference>
<dbReference type="EMBL" id="BGPR01000029">
    <property type="protein sequence ID" value="GBL82718.1"/>
    <property type="molecule type" value="Genomic_DNA"/>
</dbReference>
<proteinExistence type="predicted"/>
<dbReference type="GO" id="GO:0071897">
    <property type="term" value="P:DNA biosynthetic process"/>
    <property type="evidence" value="ECO:0007669"/>
    <property type="project" value="UniProtKB-ARBA"/>
</dbReference>
<accession>A0A4Y2ASN2</accession>
<dbReference type="OrthoDB" id="6437187at2759"/>
<gene>
    <name evidence="2" type="primary">POLX_206</name>
    <name evidence="2" type="ORF">AVEN_263774_1</name>
</gene>
<dbReference type="InterPro" id="IPR043502">
    <property type="entry name" value="DNA/RNA_pol_sf"/>
</dbReference>
<organism evidence="2 3">
    <name type="scientific">Araneus ventricosus</name>
    <name type="common">Orbweaver spider</name>
    <name type="synonym">Epeira ventricosa</name>
    <dbReference type="NCBI Taxonomy" id="182803"/>
    <lineage>
        <taxon>Eukaryota</taxon>
        <taxon>Metazoa</taxon>
        <taxon>Ecdysozoa</taxon>
        <taxon>Arthropoda</taxon>
        <taxon>Chelicerata</taxon>
        <taxon>Arachnida</taxon>
        <taxon>Araneae</taxon>
        <taxon>Araneomorphae</taxon>
        <taxon>Entelegynae</taxon>
        <taxon>Araneoidea</taxon>
        <taxon>Araneidae</taxon>
        <taxon>Araneus</taxon>
    </lineage>
</organism>
<evidence type="ECO:0000313" key="3">
    <source>
        <dbReference type="Proteomes" id="UP000499080"/>
    </source>
</evidence>
<feature type="domain" description="Reverse transcriptase Ty1/copia-type" evidence="1">
    <location>
        <begin position="7"/>
        <end position="130"/>
    </location>
</feature>